<feature type="non-terminal residue" evidence="1">
    <location>
        <position position="1"/>
    </location>
</feature>
<dbReference type="AlphaFoldDB" id="A0A3A1Y8A4"/>
<evidence type="ECO:0000313" key="1">
    <source>
        <dbReference type="EMBL" id="RIY32347.1"/>
    </source>
</evidence>
<keyword evidence="2" id="KW-1185">Reference proteome</keyword>
<sequence>LGNGTNVTAADNVTITSPNGSTNIEGTNITANVAIDISGKEINMNNSNLSAGNIHTNATDGNSTITNNNFDTVNLTVDANGSNTFTGNNLNISGNVSLTGEPTDFSRNTGTIETNPIVNGDEVRTRTVKNDNPGLTINNASADVADDIVIDLNLDDWLEDEASDEIQRSGFADVEVHDTPLPTGEATSVSAQNVQLSTCYVTIDNVYVKYGVTESDMQNLTTLEIIEKYGINGADREAFTQACELVPGYQRTTLPRHSGKKAK</sequence>
<protein>
    <submittedName>
        <fullName evidence="1">Uncharacterized protein</fullName>
    </submittedName>
</protein>
<dbReference type="Proteomes" id="UP000265691">
    <property type="component" value="Unassembled WGS sequence"/>
</dbReference>
<accession>A0A3A1Y8A4</accession>
<gene>
    <name evidence="1" type="ORF">CKF54_05045</name>
</gene>
<organism evidence="1 2">
    <name type="scientific">Psittacicella hinzii</name>
    <dbReference type="NCBI Taxonomy" id="2028575"/>
    <lineage>
        <taxon>Bacteria</taxon>
        <taxon>Pseudomonadati</taxon>
        <taxon>Pseudomonadota</taxon>
        <taxon>Gammaproteobacteria</taxon>
        <taxon>Pasteurellales</taxon>
        <taxon>Psittacicellaceae</taxon>
        <taxon>Psittacicella</taxon>
    </lineage>
</organism>
<dbReference type="EMBL" id="NRHC01000060">
    <property type="protein sequence ID" value="RIY32347.1"/>
    <property type="molecule type" value="Genomic_DNA"/>
</dbReference>
<dbReference type="RefSeq" id="WP_222987525.1">
    <property type="nucleotide sequence ID" value="NZ_NRHC01000060.1"/>
</dbReference>
<comment type="caution">
    <text evidence="1">The sequence shown here is derived from an EMBL/GenBank/DDBJ whole genome shotgun (WGS) entry which is preliminary data.</text>
</comment>
<proteinExistence type="predicted"/>
<reference evidence="1 2" key="1">
    <citation type="submission" date="2017-08" db="EMBL/GenBank/DDBJ databases">
        <title>Reclassification of Bisgaard taxon 37 and 44.</title>
        <authorList>
            <person name="Christensen H."/>
        </authorList>
    </citation>
    <scope>NUCLEOTIDE SEQUENCE [LARGE SCALE GENOMIC DNA]</scope>
    <source>
        <strain evidence="1 2">B96_3</strain>
    </source>
</reference>
<evidence type="ECO:0000313" key="2">
    <source>
        <dbReference type="Proteomes" id="UP000265691"/>
    </source>
</evidence>
<name>A0A3A1Y8A4_9GAMM</name>